<dbReference type="AlphaFoldDB" id="A0AAJ5VRT9"/>
<accession>A0AAJ5VRT9</accession>
<dbReference type="EMBL" id="CP119312">
    <property type="protein sequence ID" value="WEK03626.1"/>
    <property type="molecule type" value="Genomic_DNA"/>
</dbReference>
<protein>
    <submittedName>
        <fullName evidence="1">Uncharacterized protein</fullName>
    </submittedName>
</protein>
<reference evidence="1" key="1">
    <citation type="submission" date="2023-03" db="EMBL/GenBank/DDBJ databases">
        <title>Andean soil-derived lignocellulolytic bacterial consortium as a source of novel taxa and putative plastic-active enzymes.</title>
        <authorList>
            <person name="Diaz-Garcia L."/>
            <person name="Chuvochina M."/>
            <person name="Feuerriegel G."/>
            <person name="Bunk B."/>
            <person name="Sproer C."/>
            <person name="Streit W.R."/>
            <person name="Rodriguez L.M."/>
            <person name="Overmann J."/>
            <person name="Jimenez D.J."/>
        </authorList>
    </citation>
    <scope>NUCLEOTIDE SEQUENCE</scope>
    <source>
        <strain evidence="1">MAG 4196</strain>
    </source>
</reference>
<name>A0AAJ5VRT9_9HYPH</name>
<dbReference type="Proteomes" id="UP001217476">
    <property type="component" value="Chromosome"/>
</dbReference>
<evidence type="ECO:0000313" key="1">
    <source>
        <dbReference type="EMBL" id="WEK03626.1"/>
    </source>
</evidence>
<sequence>MNTNLAMLPLSLDLVHTPNWHFGSKFAQKIGKLLPQWANAWGGLNWY</sequence>
<gene>
    <name evidence="1" type="ORF">P0Y65_15720</name>
</gene>
<organism evidence="1 2">
    <name type="scientific">Candidatus Devosia phytovorans</name>
    <dbReference type="NCBI Taxonomy" id="3121372"/>
    <lineage>
        <taxon>Bacteria</taxon>
        <taxon>Pseudomonadati</taxon>
        <taxon>Pseudomonadota</taxon>
        <taxon>Alphaproteobacteria</taxon>
        <taxon>Hyphomicrobiales</taxon>
        <taxon>Devosiaceae</taxon>
        <taxon>Devosia</taxon>
    </lineage>
</organism>
<proteinExistence type="predicted"/>
<evidence type="ECO:0000313" key="2">
    <source>
        <dbReference type="Proteomes" id="UP001217476"/>
    </source>
</evidence>